<feature type="transmembrane region" description="Helical" evidence="6">
    <location>
        <begin position="130"/>
        <end position="149"/>
    </location>
</feature>
<keyword evidence="8" id="KW-0808">Transferase</keyword>
<evidence type="ECO:0000313" key="9">
    <source>
        <dbReference type="Proteomes" id="UP001342826"/>
    </source>
</evidence>
<gene>
    <name evidence="8" type="ORF">P9271_05905</name>
</gene>
<accession>A0ABU6NUP6</accession>
<dbReference type="GO" id="GO:0052621">
    <property type="term" value="F:diguanylate cyclase activity"/>
    <property type="evidence" value="ECO:0007669"/>
    <property type="project" value="UniProtKB-EC"/>
</dbReference>
<comment type="subcellular location">
    <subcellularLocation>
        <location evidence="1">Cell membrane</location>
        <topology evidence="1">Multi-pass membrane protein</topology>
    </subcellularLocation>
</comment>
<evidence type="ECO:0000313" key="8">
    <source>
        <dbReference type="EMBL" id="MED4400866.1"/>
    </source>
</evidence>
<dbReference type="InterPro" id="IPR029787">
    <property type="entry name" value="Nucleotide_cyclase"/>
</dbReference>
<organism evidence="8 9">
    <name type="scientific">Metabacillus fastidiosus</name>
    <dbReference type="NCBI Taxonomy" id="1458"/>
    <lineage>
        <taxon>Bacteria</taxon>
        <taxon>Bacillati</taxon>
        <taxon>Bacillota</taxon>
        <taxon>Bacilli</taxon>
        <taxon>Bacillales</taxon>
        <taxon>Bacillaceae</taxon>
        <taxon>Metabacillus</taxon>
    </lineage>
</organism>
<dbReference type="InterPro" id="IPR043128">
    <property type="entry name" value="Rev_trsase/Diguanyl_cyclase"/>
</dbReference>
<evidence type="ECO:0000259" key="7">
    <source>
        <dbReference type="PROSITE" id="PS50887"/>
    </source>
</evidence>
<keyword evidence="4 6" id="KW-1133">Transmembrane helix</keyword>
<feature type="transmembrane region" description="Helical" evidence="6">
    <location>
        <begin position="96"/>
        <end position="118"/>
    </location>
</feature>
<proteinExistence type="predicted"/>
<dbReference type="CDD" id="cd01949">
    <property type="entry name" value="GGDEF"/>
    <property type="match status" value="1"/>
</dbReference>
<name>A0ABU6NUP6_9BACI</name>
<keyword evidence="2" id="KW-1003">Cell membrane</keyword>
<keyword evidence="8" id="KW-0548">Nucleotidyltransferase</keyword>
<dbReference type="PANTHER" id="PTHR45138">
    <property type="entry name" value="REGULATORY COMPONENTS OF SENSORY TRANSDUCTION SYSTEM"/>
    <property type="match status" value="1"/>
</dbReference>
<evidence type="ECO:0000256" key="3">
    <source>
        <dbReference type="ARBA" id="ARBA00022692"/>
    </source>
</evidence>
<evidence type="ECO:0000256" key="6">
    <source>
        <dbReference type="SAM" id="Phobius"/>
    </source>
</evidence>
<dbReference type="SMART" id="SM00267">
    <property type="entry name" value="GGDEF"/>
    <property type="match status" value="1"/>
</dbReference>
<keyword evidence="3 6" id="KW-0812">Transmembrane</keyword>
<dbReference type="RefSeq" id="WP_328014990.1">
    <property type="nucleotide sequence ID" value="NZ_JARTFS010000005.1"/>
</dbReference>
<dbReference type="InterPro" id="IPR000160">
    <property type="entry name" value="GGDEF_dom"/>
</dbReference>
<dbReference type="InterPro" id="IPR050469">
    <property type="entry name" value="Diguanylate_Cyclase"/>
</dbReference>
<sequence length="358" mass="40366">MFKDLFTNITVLVSLLIFYCQMTNAKPLTRHSPIRRKITVGIAGGLLGNILMYYSISIDAALIDLRHIPLILVAFYGGTLPALLSMLLIILGRMFIAINIPAFTSIILIILVTAASLILAKTTLSKKMKIFLILTFDNFIFSIIVSSLLHDPYTLAYLIPFYSGASYIGGFIAFYVLNVLRTNQMLFKKYKSESTTDALTGLNNYRNFDEKFNDLVKTVIHKKEQLSLLYIDIDFFKKVNDTYGHAEGDEVLKQLGEILQKCSRSFDIISRNGGEEFTVLLRNSSLTEAREAAEKIRRSVEKHSFQLKNNHINVTVSIGVACFRETTDNIYNLIEDADKSLYQAKNTGRNKVCIAVSH</sequence>
<dbReference type="InterPro" id="IPR011620">
    <property type="entry name" value="Sig_transdc_His_kinase_LytS_TM"/>
</dbReference>
<evidence type="ECO:0000256" key="4">
    <source>
        <dbReference type="ARBA" id="ARBA00022989"/>
    </source>
</evidence>
<dbReference type="Pfam" id="PF07694">
    <property type="entry name" value="5TM-5TMR_LYT"/>
    <property type="match status" value="1"/>
</dbReference>
<dbReference type="PROSITE" id="PS50887">
    <property type="entry name" value="GGDEF"/>
    <property type="match status" value="1"/>
</dbReference>
<protein>
    <submittedName>
        <fullName evidence="8">Diguanylate cyclase</fullName>
        <ecNumber evidence="8">2.7.7.65</ecNumber>
    </submittedName>
</protein>
<feature type="transmembrane region" description="Helical" evidence="6">
    <location>
        <begin position="70"/>
        <end position="90"/>
    </location>
</feature>
<evidence type="ECO:0000256" key="5">
    <source>
        <dbReference type="ARBA" id="ARBA00023136"/>
    </source>
</evidence>
<dbReference type="SUPFAM" id="SSF55073">
    <property type="entry name" value="Nucleotide cyclase"/>
    <property type="match status" value="1"/>
</dbReference>
<keyword evidence="9" id="KW-1185">Reference proteome</keyword>
<feature type="domain" description="GGDEF" evidence="7">
    <location>
        <begin position="224"/>
        <end position="357"/>
    </location>
</feature>
<evidence type="ECO:0000256" key="1">
    <source>
        <dbReference type="ARBA" id="ARBA00004651"/>
    </source>
</evidence>
<feature type="transmembrane region" description="Helical" evidence="6">
    <location>
        <begin position="41"/>
        <end position="63"/>
    </location>
</feature>
<dbReference type="Gene3D" id="3.30.70.270">
    <property type="match status" value="1"/>
</dbReference>
<dbReference type="Proteomes" id="UP001342826">
    <property type="component" value="Unassembled WGS sequence"/>
</dbReference>
<dbReference type="EMBL" id="JARTFS010000005">
    <property type="protein sequence ID" value="MED4400866.1"/>
    <property type="molecule type" value="Genomic_DNA"/>
</dbReference>
<dbReference type="NCBIfam" id="TIGR00254">
    <property type="entry name" value="GGDEF"/>
    <property type="match status" value="1"/>
</dbReference>
<keyword evidence="5 6" id="KW-0472">Membrane</keyword>
<dbReference type="Pfam" id="PF00990">
    <property type="entry name" value="GGDEF"/>
    <property type="match status" value="1"/>
</dbReference>
<dbReference type="EC" id="2.7.7.65" evidence="8"/>
<comment type="caution">
    <text evidence="8">The sequence shown here is derived from an EMBL/GenBank/DDBJ whole genome shotgun (WGS) entry which is preliminary data.</text>
</comment>
<feature type="transmembrane region" description="Helical" evidence="6">
    <location>
        <begin position="155"/>
        <end position="180"/>
    </location>
</feature>
<evidence type="ECO:0000256" key="2">
    <source>
        <dbReference type="ARBA" id="ARBA00022475"/>
    </source>
</evidence>
<reference evidence="8 9" key="1">
    <citation type="submission" date="2023-03" db="EMBL/GenBank/DDBJ databases">
        <title>Bacillus Genome Sequencing.</title>
        <authorList>
            <person name="Dunlap C."/>
        </authorList>
    </citation>
    <scope>NUCLEOTIDE SEQUENCE [LARGE SCALE GENOMIC DNA]</scope>
    <source>
        <strain evidence="8 9">NRS-1717</strain>
    </source>
</reference>
<dbReference type="PANTHER" id="PTHR45138:SF9">
    <property type="entry name" value="DIGUANYLATE CYCLASE DGCM-RELATED"/>
    <property type="match status" value="1"/>
</dbReference>